<name>A0AA35WZZ0_GEOBA</name>
<sequence length="206" mass="22605">MAASSSSASSLQWGKIGVSSQLEVREREAWGRGVYAATALSTGLEVMRAEPLVHVLSNDVRGQLCDFCLRESQSLLKCGRCKYVRYCSKTCQRGDWRFHKGECGGIARAQPHSPTPLARLVVRCLLVDAEEETQRATEFLCSNEDKLSLEVKEDAATLMVCVRLLLENPETSAMRRAYTLLCKALCNTFTIHGSGLDPIGAGIYVG</sequence>
<dbReference type="GO" id="GO:0008270">
    <property type="term" value="F:zinc ion binding"/>
    <property type="evidence" value="ECO:0007669"/>
    <property type="project" value="UniProtKB-KW"/>
</dbReference>
<evidence type="ECO:0000256" key="1">
    <source>
        <dbReference type="ARBA" id="ARBA00022723"/>
    </source>
</evidence>
<evidence type="ECO:0000256" key="2">
    <source>
        <dbReference type="ARBA" id="ARBA00022771"/>
    </source>
</evidence>
<dbReference type="Gene3D" id="6.10.140.2220">
    <property type="match status" value="1"/>
</dbReference>
<dbReference type="SUPFAM" id="SSF144232">
    <property type="entry name" value="HIT/MYND zinc finger-like"/>
    <property type="match status" value="1"/>
</dbReference>
<feature type="domain" description="MYND-type" evidence="5">
    <location>
        <begin position="65"/>
        <end position="103"/>
    </location>
</feature>
<reference evidence="6" key="1">
    <citation type="submission" date="2023-03" db="EMBL/GenBank/DDBJ databases">
        <authorList>
            <person name="Steffen K."/>
            <person name="Cardenas P."/>
        </authorList>
    </citation>
    <scope>NUCLEOTIDE SEQUENCE</scope>
</reference>
<keyword evidence="7" id="KW-1185">Reference proteome</keyword>
<evidence type="ECO:0000256" key="3">
    <source>
        <dbReference type="ARBA" id="ARBA00022833"/>
    </source>
</evidence>
<dbReference type="AlphaFoldDB" id="A0AA35WZZ0"/>
<dbReference type="PROSITE" id="PS01360">
    <property type="entry name" value="ZF_MYND_1"/>
    <property type="match status" value="1"/>
</dbReference>
<dbReference type="InterPro" id="IPR050869">
    <property type="entry name" value="H3K4_H4K5_MeTrfase"/>
</dbReference>
<protein>
    <submittedName>
        <fullName evidence="6">Histone-lysine N-methyltransferase SMYD3</fullName>
    </submittedName>
</protein>
<dbReference type="Pfam" id="PF01753">
    <property type="entry name" value="zf-MYND"/>
    <property type="match status" value="1"/>
</dbReference>
<dbReference type="Gene3D" id="2.170.270.10">
    <property type="entry name" value="SET domain"/>
    <property type="match status" value="1"/>
</dbReference>
<dbReference type="PANTHER" id="PTHR12197:SF251">
    <property type="entry name" value="EG:BACR7C10.4 PROTEIN"/>
    <property type="match status" value="1"/>
</dbReference>
<dbReference type="PANTHER" id="PTHR12197">
    <property type="entry name" value="HISTONE-LYSINE N-METHYLTRANSFERASE SMYD"/>
    <property type="match status" value="1"/>
</dbReference>
<dbReference type="Gene3D" id="1.10.220.160">
    <property type="match status" value="1"/>
</dbReference>
<accession>A0AA35WZZ0</accession>
<keyword evidence="1" id="KW-0479">Metal-binding</keyword>
<dbReference type="InterPro" id="IPR002893">
    <property type="entry name" value="Znf_MYND"/>
</dbReference>
<gene>
    <name evidence="6" type="ORF">GBAR_LOCUS21745</name>
</gene>
<comment type="caution">
    <text evidence="6">The sequence shown here is derived from an EMBL/GenBank/DDBJ whole genome shotgun (WGS) entry which is preliminary data.</text>
</comment>
<proteinExistence type="predicted"/>
<dbReference type="GO" id="GO:0005634">
    <property type="term" value="C:nucleus"/>
    <property type="evidence" value="ECO:0007669"/>
    <property type="project" value="TreeGrafter"/>
</dbReference>
<dbReference type="Proteomes" id="UP001174909">
    <property type="component" value="Unassembled WGS sequence"/>
</dbReference>
<dbReference type="EMBL" id="CASHTH010003024">
    <property type="protein sequence ID" value="CAI8039099.1"/>
    <property type="molecule type" value="Genomic_DNA"/>
</dbReference>
<evidence type="ECO:0000256" key="4">
    <source>
        <dbReference type="PROSITE-ProRule" id="PRU00134"/>
    </source>
</evidence>
<keyword evidence="3" id="KW-0862">Zinc</keyword>
<evidence type="ECO:0000313" key="6">
    <source>
        <dbReference type="EMBL" id="CAI8039099.1"/>
    </source>
</evidence>
<evidence type="ECO:0000259" key="5">
    <source>
        <dbReference type="PROSITE" id="PS50865"/>
    </source>
</evidence>
<dbReference type="InterPro" id="IPR046341">
    <property type="entry name" value="SET_dom_sf"/>
</dbReference>
<organism evidence="6 7">
    <name type="scientific">Geodia barretti</name>
    <name type="common">Barrett's horny sponge</name>
    <dbReference type="NCBI Taxonomy" id="519541"/>
    <lineage>
        <taxon>Eukaryota</taxon>
        <taxon>Metazoa</taxon>
        <taxon>Porifera</taxon>
        <taxon>Demospongiae</taxon>
        <taxon>Heteroscleromorpha</taxon>
        <taxon>Tetractinellida</taxon>
        <taxon>Astrophorina</taxon>
        <taxon>Geodiidae</taxon>
        <taxon>Geodia</taxon>
    </lineage>
</organism>
<keyword evidence="2 4" id="KW-0863">Zinc-finger</keyword>
<dbReference type="PROSITE" id="PS50865">
    <property type="entry name" value="ZF_MYND_2"/>
    <property type="match status" value="1"/>
</dbReference>
<evidence type="ECO:0000313" key="7">
    <source>
        <dbReference type="Proteomes" id="UP001174909"/>
    </source>
</evidence>